<dbReference type="AlphaFoldDB" id="A0A1M6UDA6"/>
<accession>A0A1M6UDA6</accession>
<evidence type="ECO:0000313" key="2">
    <source>
        <dbReference type="Proteomes" id="UP000183208"/>
    </source>
</evidence>
<reference evidence="1 2" key="1">
    <citation type="submission" date="2016-10" db="EMBL/GenBank/DDBJ databases">
        <authorList>
            <person name="de Groot N.N."/>
        </authorList>
    </citation>
    <scope>NUCLEOTIDE SEQUENCE [LARGE SCALE GENOMIC DNA]</scope>
    <source>
        <strain evidence="1 2">GAS522</strain>
    </source>
</reference>
<dbReference type="GO" id="GO:0006313">
    <property type="term" value="P:DNA transposition"/>
    <property type="evidence" value="ECO:0007669"/>
    <property type="project" value="InterPro"/>
</dbReference>
<gene>
    <name evidence="1" type="ORF">SAMN05444171_1435</name>
</gene>
<dbReference type="InterPro" id="IPR002514">
    <property type="entry name" value="Transposase_8"/>
</dbReference>
<dbReference type="GO" id="GO:0004803">
    <property type="term" value="F:transposase activity"/>
    <property type="evidence" value="ECO:0007669"/>
    <property type="project" value="InterPro"/>
</dbReference>
<dbReference type="GO" id="GO:0003677">
    <property type="term" value="F:DNA binding"/>
    <property type="evidence" value="ECO:0007669"/>
    <property type="project" value="InterPro"/>
</dbReference>
<proteinExistence type="predicted"/>
<dbReference type="Proteomes" id="UP000183208">
    <property type="component" value="Unassembled WGS sequence"/>
</dbReference>
<organism evidence="1 2">
    <name type="scientific">Bradyrhizobium lablabi</name>
    <dbReference type="NCBI Taxonomy" id="722472"/>
    <lineage>
        <taxon>Bacteria</taxon>
        <taxon>Pseudomonadati</taxon>
        <taxon>Pseudomonadota</taxon>
        <taxon>Alphaproteobacteria</taxon>
        <taxon>Hyphomicrobiales</taxon>
        <taxon>Nitrobacteraceae</taxon>
        <taxon>Bradyrhizobium</taxon>
    </lineage>
</organism>
<dbReference type="Pfam" id="PF01527">
    <property type="entry name" value="HTH_Tnp_1"/>
    <property type="match status" value="1"/>
</dbReference>
<evidence type="ECO:0000313" key="1">
    <source>
        <dbReference type="EMBL" id="SEC44699.1"/>
    </source>
</evidence>
<dbReference type="EMBL" id="FNTI01000001">
    <property type="protein sequence ID" value="SEC44699.1"/>
    <property type="molecule type" value="Genomic_DNA"/>
</dbReference>
<name>A0A1M6UDA6_9BRAD</name>
<protein>
    <submittedName>
        <fullName evidence="1">Putative transposase</fullName>
    </submittedName>
</protein>
<sequence length="37" mass="3898">MKASRFSDAQKAFILKQGSDGMPVADICRKAGISPAT</sequence>